<reference evidence="2 3" key="1">
    <citation type="submission" date="2017-09" db="EMBL/GenBank/DDBJ databases">
        <title>Depth-based differentiation of microbial function through sediment-hosted aquifers and enrichment of novel symbionts in the deep terrestrial subsurface.</title>
        <authorList>
            <person name="Probst A.J."/>
            <person name="Ladd B."/>
            <person name="Jarett J.K."/>
            <person name="Geller-Mcgrath D.E."/>
            <person name="Sieber C.M."/>
            <person name="Emerson J.B."/>
            <person name="Anantharaman K."/>
            <person name="Thomas B.C."/>
            <person name="Malmstrom R."/>
            <person name="Stieglmeier M."/>
            <person name="Klingl A."/>
            <person name="Woyke T."/>
            <person name="Ryan C.M."/>
            <person name="Banfield J.F."/>
        </authorList>
    </citation>
    <scope>NUCLEOTIDE SEQUENCE [LARGE SCALE GENOMIC DNA]</scope>
    <source>
        <strain evidence="2">CG11_big_fil_rev_8_21_14_0_20_42_13</strain>
    </source>
</reference>
<dbReference type="InterPro" id="IPR007445">
    <property type="entry name" value="PilO"/>
</dbReference>
<dbReference type="GO" id="GO:0043683">
    <property type="term" value="P:type IV pilus assembly"/>
    <property type="evidence" value="ECO:0007669"/>
    <property type="project" value="InterPro"/>
</dbReference>
<name>A0A2H0LXU4_9BACT</name>
<evidence type="ECO:0000313" key="2">
    <source>
        <dbReference type="EMBL" id="PIQ88305.1"/>
    </source>
</evidence>
<comment type="caution">
    <text evidence="2">The sequence shown here is derived from an EMBL/GenBank/DDBJ whole genome shotgun (WGS) entry which is preliminary data.</text>
</comment>
<organism evidence="2 3">
    <name type="scientific">Candidatus Ghiorseimicrobium undicola</name>
    <dbReference type="NCBI Taxonomy" id="1974746"/>
    <lineage>
        <taxon>Bacteria</taxon>
        <taxon>Pseudomonadati</taxon>
        <taxon>Candidatus Omnitrophota</taxon>
        <taxon>Candidatus Ghiorseimicrobium</taxon>
    </lineage>
</organism>
<evidence type="ECO:0000313" key="3">
    <source>
        <dbReference type="Proteomes" id="UP000229641"/>
    </source>
</evidence>
<keyword evidence="1" id="KW-0175">Coiled coil</keyword>
<dbReference type="Gene3D" id="3.30.70.60">
    <property type="match status" value="1"/>
</dbReference>
<feature type="coiled-coil region" evidence="1">
    <location>
        <begin position="32"/>
        <end position="59"/>
    </location>
</feature>
<proteinExistence type="predicted"/>
<dbReference type="Proteomes" id="UP000229641">
    <property type="component" value="Unassembled WGS sequence"/>
</dbReference>
<dbReference type="EMBL" id="PCWA01000109">
    <property type="protein sequence ID" value="PIQ88305.1"/>
    <property type="molecule type" value="Genomic_DNA"/>
</dbReference>
<dbReference type="PANTHER" id="PTHR39555">
    <property type="entry name" value="FIMBRIAL ASSEMBLY PROTEIN PILO-LIKE PROTEIN-RELATED"/>
    <property type="match status" value="1"/>
</dbReference>
<dbReference type="InterPro" id="IPR014717">
    <property type="entry name" value="Transl_elong_EF1B/ribsomal_bS6"/>
</dbReference>
<dbReference type="AlphaFoldDB" id="A0A2H0LXU4"/>
<evidence type="ECO:0008006" key="4">
    <source>
        <dbReference type="Google" id="ProtNLM"/>
    </source>
</evidence>
<protein>
    <recommendedName>
        <fullName evidence="4">Pilus assembly protein PilO</fullName>
    </recommendedName>
</protein>
<evidence type="ECO:0000256" key="1">
    <source>
        <dbReference type="SAM" id="Coils"/>
    </source>
</evidence>
<dbReference type="PANTHER" id="PTHR39555:SF1">
    <property type="entry name" value="TYPE IV PILUS INNER MEMBRANE COMPONENT PILO"/>
    <property type="match status" value="1"/>
</dbReference>
<dbReference type="Pfam" id="PF04350">
    <property type="entry name" value="PilO"/>
    <property type="match status" value="1"/>
</dbReference>
<gene>
    <name evidence="2" type="ORF">COV72_08340</name>
</gene>
<sequence>MITIPNLNRREKILLGVLFLFLLLGLYNKYIYRNLSHNIGNLKKEYRDLRHELDKTEFQFIDIKSEQARLSAESTRFKNLEDSLKTREDKLYSKAQLGAFLRKITQSGDAKNLDFFSITPKKTQEKELYMRFPVEIKLSSPYSDFLSYLKEIENMLEVLKIDKIEIELDEKVSANPSVVMKLGSILSDRPVLPEDQKMISISSGSQLFGQQEAPKIKTETKLEGVKLNGVIWQGGKATAIINNNVVQLGESIGKRKILEINADNVVLGEGDLRYTLTIE</sequence>
<dbReference type="GO" id="GO:0043107">
    <property type="term" value="P:type IV pilus-dependent motility"/>
    <property type="evidence" value="ECO:0007669"/>
    <property type="project" value="InterPro"/>
</dbReference>
<accession>A0A2H0LXU4</accession>